<evidence type="ECO:0000313" key="2">
    <source>
        <dbReference type="Proteomes" id="UP001159641"/>
    </source>
</evidence>
<sequence length="35" mass="4193">MEYEWKPDEQGLQQILQLLKFPLPLKERLAAFYGV</sequence>
<accession>A0AB34GTM8</accession>
<protein>
    <submittedName>
        <fullName evidence="1">Uncharacterized protein</fullName>
    </submittedName>
</protein>
<dbReference type="AlphaFoldDB" id="A0AB34GTM8"/>
<organism evidence="1 2">
    <name type="scientific">Eschrichtius robustus</name>
    <name type="common">California gray whale</name>
    <name type="synonym">Eschrichtius gibbosus</name>
    <dbReference type="NCBI Taxonomy" id="9764"/>
    <lineage>
        <taxon>Eukaryota</taxon>
        <taxon>Metazoa</taxon>
        <taxon>Chordata</taxon>
        <taxon>Craniata</taxon>
        <taxon>Vertebrata</taxon>
        <taxon>Euteleostomi</taxon>
        <taxon>Mammalia</taxon>
        <taxon>Eutheria</taxon>
        <taxon>Laurasiatheria</taxon>
        <taxon>Artiodactyla</taxon>
        <taxon>Whippomorpha</taxon>
        <taxon>Cetacea</taxon>
        <taxon>Mysticeti</taxon>
        <taxon>Eschrichtiidae</taxon>
        <taxon>Eschrichtius</taxon>
    </lineage>
</organism>
<proteinExistence type="predicted"/>
<keyword evidence="2" id="KW-1185">Reference proteome</keyword>
<evidence type="ECO:0000313" key="1">
    <source>
        <dbReference type="EMBL" id="KAJ8782663.1"/>
    </source>
</evidence>
<reference evidence="1 2" key="1">
    <citation type="submission" date="2022-11" db="EMBL/GenBank/DDBJ databases">
        <title>Whole genome sequence of Eschrichtius robustus ER-17-0199.</title>
        <authorList>
            <person name="Bruniche-Olsen A."/>
            <person name="Black A.N."/>
            <person name="Fields C.J."/>
            <person name="Walden K."/>
            <person name="Dewoody J.A."/>
        </authorList>
    </citation>
    <scope>NUCLEOTIDE SEQUENCE [LARGE SCALE GENOMIC DNA]</scope>
    <source>
        <strain evidence="1">ER-17-0199</strain>
        <tissue evidence="1">Blubber</tissue>
    </source>
</reference>
<comment type="caution">
    <text evidence="1">The sequence shown here is derived from an EMBL/GenBank/DDBJ whole genome shotgun (WGS) entry which is preliminary data.</text>
</comment>
<dbReference type="Proteomes" id="UP001159641">
    <property type="component" value="Unassembled WGS sequence"/>
</dbReference>
<name>A0AB34GTM8_ESCRO</name>
<gene>
    <name evidence="1" type="ORF">J1605_009982</name>
</gene>
<dbReference type="EMBL" id="JAIQCJ010002101">
    <property type="protein sequence ID" value="KAJ8782663.1"/>
    <property type="molecule type" value="Genomic_DNA"/>
</dbReference>